<feature type="domain" description="Ribosome maturation factor RimP N-terminal" evidence="5">
    <location>
        <begin position="7"/>
        <end position="83"/>
    </location>
</feature>
<dbReference type="CDD" id="cd01734">
    <property type="entry name" value="YlxS_C"/>
    <property type="match status" value="1"/>
</dbReference>
<evidence type="ECO:0000313" key="8">
    <source>
        <dbReference type="Proteomes" id="UP001368500"/>
    </source>
</evidence>
<comment type="subcellular location">
    <subcellularLocation>
        <location evidence="3">Cytoplasm</location>
    </subcellularLocation>
</comment>
<evidence type="ECO:0000256" key="4">
    <source>
        <dbReference type="SAM" id="MobiDB-lite"/>
    </source>
</evidence>
<comment type="similarity">
    <text evidence="3">Belongs to the RimP family.</text>
</comment>
<organism evidence="7 8">
    <name type="scientific">Pseudaquabacterium rugosum</name>
    <dbReference type="NCBI Taxonomy" id="2984194"/>
    <lineage>
        <taxon>Bacteria</taxon>
        <taxon>Pseudomonadati</taxon>
        <taxon>Pseudomonadota</taxon>
        <taxon>Betaproteobacteria</taxon>
        <taxon>Burkholderiales</taxon>
        <taxon>Sphaerotilaceae</taxon>
        <taxon>Pseudaquabacterium</taxon>
    </lineage>
</organism>
<dbReference type="HAMAP" id="MF_01077">
    <property type="entry name" value="RimP"/>
    <property type="match status" value="1"/>
</dbReference>
<dbReference type="RefSeq" id="WP_341372677.1">
    <property type="nucleotide sequence ID" value="NZ_JBBUTF010000003.1"/>
</dbReference>
<accession>A0ABU9B5Q8</accession>
<keyword evidence="2 3" id="KW-0690">Ribosome biogenesis</keyword>
<dbReference type="Pfam" id="PF17384">
    <property type="entry name" value="DUF150_C"/>
    <property type="match status" value="1"/>
</dbReference>
<dbReference type="Pfam" id="PF02576">
    <property type="entry name" value="RimP_N"/>
    <property type="match status" value="1"/>
</dbReference>
<feature type="region of interest" description="Disordered" evidence="4">
    <location>
        <begin position="182"/>
        <end position="205"/>
    </location>
</feature>
<comment type="function">
    <text evidence="3">Required for maturation of 30S ribosomal subunits.</text>
</comment>
<dbReference type="PANTHER" id="PTHR33867">
    <property type="entry name" value="RIBOSOME MATURATION FACTOR RIMP"/>
    <property type="match status" value="1"/>
</dbReference>
<evidence type="ECO:0000259" key="5">
    <source>
        <dbReference type="Pfam" id="PF02576"/>
    </source>
</evidence>
<dbReference type="PANTHER" id="PTHR33867:SF1">
    <property type="entry name" value="RIBOSOME MATURATION FACTOR RIMP"/>
    <property type="match status" value="1"/>
</dbReference>
<reference evidence="7 8" key="1">
    <citation type="submission" date="2024-04" db="EMBL/GenBank/DDBJ databases">
        <title>Novel species of the genus Ideonella isolated from streams.</title>
        <authorList>
            <person name="Lu H."/>
        </authorList>
    </citation>
    <scope>NUCLEOTIDE SEQUENCE [LARGE SCALE GENOMIC DNA]</scope>
    <source>
        <strain evidence="7 8">BYS139W</strain>
    </source>
</reference>
<dbReference type="InterPro" id="IPR028998">
    <property type="entry name" value="RimP_C"/>
</dbReference>
<evidence type="ECO:0000256" key="3">
    <source>
        <dbReference type="HAMAP-Rule" id="MF_01077"/>
    </source>
</evidence>
<dbReference type="SUPFAM" id="SSF75420">
    <property type="entry name" value="YhbC-like, N-terminal domain"/>
    <property type="match status" value="1"/>
</dbReference>
<dbReference type="Proteomes" id="UP001368500">
    <property type="component" value="Unassembled WGS sequence"/>
</dbReference>
<gene>
    <name evidence="3 7" type="primary">rimP</name>
    <name evidence="7" type="ORF">AACH11_02750</name>
</gene>
<dbReference type="InterPro" id="IPR036847">
    <property type="entry name" value="RimP_C_sf"/>
</dbReference>
<dbReference type="InterPro" id="IPR035956">
    <property type="entry name" value="RimP_N_sf"/>
</dbReference>
<dbReference type="Gene3D" id="3.30.300.70">
    <property type="entry name" value="RimP-like superfamily, N-terminal"/>
    <property type="match status" value="1"/>
</dbReference>
<comment type="caution">
    <text evidence="7">The sequence shown here is derived from an EMBL/GenBank/DDBJ whole genome shotgun (WGS) entry which is preliminary data.</text>
</comment>
<feature type="domain" description="Ribosome maturation factor RimP C-terminal" evidence="6">
    <location>
        <begin position="86"/>
        <end position="125"/>
    </location>
</feature>
<proteinExistence type="inferred from homology"/>
<dbReference type="SUPFAM" id="SSF74942">
    <property type="entry name" value="YhbC-like, C-terminal domain"/>
    <property type="match status" value="1"/>
</dbReference>
<keyword evidence="1 3" id="KW-0963">Cytoplasm</keyword>
<protein>
    <recommendedName>
        <fullName evidence="3">Ribosome maturation factor RimP</fullName>
    </recommendedName>
</protein>
<name>A0ABU9B5Q8_9BURK</name>
<evidence type="ECO:0000256" key="1">
    <source>
        <dbReference type="ARBA" id="ARBA00022490"/>
    </source>
</evidence>
<dbReference type="EMBL" id="JBBUTF010000003">
    <property type="protein sequence ID" value="MEK8024888.1"/>
    <property type="molecule type" value="Genomic_DNA"/>
</dbReference>
<evidence type="ECO:0000256" key="2">
    <source>
        <dbReference type="ARBA" id="ARBA00022517"/>
    </source>
</evidence>
<keyword evidence="8" id="KW-1185">Reference proteome</keyword>
<dbReference type="InterPro" id="IPR003728">
    <property type="entry name" value="Ribosome_maturation_RimP"/>
</dbReference>
<evidence type="ECO:0000313" key="7">
    <source>
        <dbReference type="EMBL" id="MEK8024888.1"/>
    </source>
</evidence>
<evidence type="ECO:0000259" key="6">
    <source>
        <dbReference type="Pfam" id="PF17384"/>
    </source>
</evidence>
<dbReference type="NCBIfam" id="NF000929">
    <property type="entry name" value="PRK00092.2-1"/>
    <property type="match status" value="1"/>
</dbReference>
<sequence length="205" mass="22675">MSWQTALERTVTGMGYDLVDVERSAGGLLRVTIDRLPERAYPTGPGEAVLVEDCELVTRQLQFLLEVEQVDYLRLEVSSPGLDRPLRKPADWQRFVGFEIELTLHELFMGRKKWRGVLAAGEGEQAWRLVLPPQLPQPAKKGGRVSAKALAEAVAQPEQVLDFSLDEVREACLVPVVDFKGRRGVAPQSGPGADARDEQEDGGQD</sequence>
<dbReference type="InterPro" id="IPR028989">
    <property type="entry name" value="RimP_N"/>
</dbReference>